<feature type="repeat" description="ANK" evidence="3">
    <location>
        <begin position="129"/>
        <end position="161"/>
    </location>
</feature>
<evidence type="ECO:0000313" key="5">
    <source>
        <dbReference type="Proteomes" id="UP000051952"/>
    </source>
</evidence>
<dbReference type="EMBL" id="CYKH01002180">
    <property type="protein sequence ID" value="CUG93667.1"/>
    <property type="molecule type" value="Genomic_DNA"/>
</dbReference>
<keyword evidence="5" id="KW-1185">Reference proteome</keyword>
<dbReference type="OrthoDB" id="20872at2759"/>
<dbReference type="PANTHER" id="PTHR24166:SF48">
    <property type="entry name" value="PROTEIN VAPYRIN"/>
    <property type="match status" value="1"/>
</dbReference>
<feature type="repeat" description="ANK" evidence="3">
    <location>
        <begin position="96"/>
        <end position="128"/>
    </location>
</feature>
<dbReference type="PROSITE" id="PS50088">
    <property type="entry name" value="ANK_REPEAT"/>
    <property type="match status" value="6"/>
</dbReference>
<dbReference type="InterPro" id="IPR002110">
    <property type="entry name" value="Ankyrin_rpt"/>
</dbReference>
<organism evidence="4 5">
    <name type="scientific">Bodo saltans</name>
    <name type="common">Flagellated protozoan</name>
    <dbReference type="NCBI Taxonomy" id="75058"/>
    <lineage>
        <taxon>Eukaryota</taxon>
        <taxon>Discoba</taxon>
        <taxon>Euglenozoa</taxon>
        <taxon>Kinetoplastea</taxon>
        <taxon>Metakinetoplastina</taxon>
        <taxon>Eubodonida</taxon>
        <taxon>Bodonidae</taxon>
        <taxon>Bodo</taxon>
    </lineage>
</organism>
<evidence type="ECO:0000256" key="3">
    <source>
        <dbReference type="PROSITE-ProRule" id="PRU00023"/>
    </source>
</evidence>
<dbReference type="PANTHER" id="PTHR24166">
    <property type="entry name" value="ROLLING PEBBLES, ISOFORM B"/>
    <property type="match status" value="1"/>
</dbReference>
<evidence type="ECO:0000256" key="1">
    <source>
        <dbReference type="ARBA" id="ARBA00022737"/>
    </source>
</evidence>
<accession>A0A0S4JTV5</accession>
<dbReference type="OMA" id="GCVNRHG"/>
<feature type="repeat" description="ANK" evidence="3">
    <location>
        <begin position="195"/>
        <end position="227"/>
    </location>
</feature>
<dbReference type="Pfam" id="PF12796">
    <property type="entry name" value="Ank_2"/>
    <property type="match status" value="3"/>
</dbReference>
<dbReference type="InterPro" id="IPR036770">
    <property type="entry name" value="Ankyrin_rpt-contain_sf"/>
</dbReference>
<sequence length="267" mass="28424">MLAAGSDNGNAVRELVSLGANLNLQHPRTKSTALHIAVEKTRVDVVRVLLEKGASIALSDFNDRTPLHIAALGGSVEITRLLLAASPEAGLAKTREKMTPLMLAAMRGHTDLVMLLTANVKNVNDVDCMGNTALHYAAENDFASTVAVLIEQRADVDKKNKEHVTPLMNAAGGGHRTVVRVLVNAKANVEAANKLGVTPLMYAAIGGNTEVIEELIRAGAIIDAESDDEITPLQFAESYGNNEAVELLKLAQEKQLEFGAECLEAQS</sequence>
<feature type="repeat" description="ANK" evidence="3">
    <location>
        <begin position="29"/>
        <end position="61"/>
    </location>
</feature>
<name>A0A0S4JTV5_BODSA</name>
<proteinExistence type="predicted"/>
<keyword evidence="1" id="KW-0677">Repeat</keyword>
<dbReference type="SMART" id="SM00248">
    <property type="entry name" value="ANK"/>
    <property type="match status" value="7"/>
</dbReference>
<evidence type="ECO:0000313" key="4">
    <source>
        <dbReference type="EMBL" id="CUG93667.1"/>
    </source>
</evidence>
<dbReference type="VEuPathDB" id="TriTrypDB:BSAL_44070"/>
<reference evidence="5" key="1">
    <citation type="submission" date="2015-09" db="EMBL/GenBank/DDBJ databases">
        <authorList>
            <consortium name="Pathogen Informatics"/>
        </authorList>
    </citation>
    <scope>NUCLEOTIDE SEQUENCE [LARGE SCALE GENOMIC DNA]</scope>
    <source>
        <strain evidence="5">Lake Konstanz</strain>
    </source>
</reference>
<gene>
    <name evidence="4" type="ORF">BSAL_44070</name>
</gene>
<dbReference type="Gene3D" id="1.25.40.20">
    <property type="entry name" value="Ankyrin repeat-containing domain"/>
    <property type="match status" value="4"/>
</dbReference>
<dbReference type="SUPFAM" id="SSF48403">
    <property type="entry name" value="Ankyrin repeat"/>
    <property type="match status" value="1"/>
</dbReference>
<feature type="repeat" description="ANK" evidence="3">
    <location>
        <begin position="162"/>
        <end position="194"/>
    </location>
</feature>
<dbReference type="InterPro" id="IPR050889">
    <property type="entry name" value="Dendritic_Spine_Reg/Scaffold"/>
</dbReference>
<dbReference type="AlphaFoldDB" id="A0A0S4JTV5"/>
<dbReference type="PRINTS" id="PR01415">
    <property type="entry name" value="ANKYRIN"/>
</dbReference>
<dbReference type="Proteomes" id="UP000051952">
    <property type="component" value="Unassembled WGS sequence"/>
</dbReference>
<protein>
    <submittedName>
        <fullName evidence="4">Ankyrin repeat protein, putative</fullName>
    </submittedName>
</protein>
<dbReference type="PROSITE" id="PS50297">
    <property type="entry name" value="ANK_REP_REGION"/>
    <property type="match status" value="5"/>
</dbReference>
<keyword evidence="2 3" id="KW-0040">ANK repeat</keyword>
<feature type="repeat" description="ANK" evidence="3">
    <location>
        <begin position="62"/>
        <end position="94"/>
    </location>
</feature>
<evidence type="ECO:0000256" key="2">
    <source>
        <dbReference type="ARBA" id="ARBA00023043"/>
    </source>
</evidence>